<dbReference type="AlphaFoldDB" id="A0A2M7BSQ1"/>
<sequence length="205" mass="23981">YPFLAISAAVGLWFIIHQLKLHSNRLIYLFISSFIYLIIIVWPLAFMSIYTKDHSRVSASKWIYEKISYGSTILTEYWDDPLPLMVSDPRTRNYMGKEVHIFDPDSSDKWNIINEQLASADYYIMSSNRGWGSIGEASERYPTTSLFYKKMFEGTNGFMLAKEFTSYPSLRYLGIPIDFPDQWAEEAFTVYDHPQVLIFKKNKTQ</sequence>
<dbReference type="Proteomes" id="UP000230119">
    <property type="component" value="Unassembled WGS sequence"/>
</dbReference>
<evidence type="ECO:0000313" key="2">
    <source>
        <dbReference type="EMBL" id="PIV08518.1"/>
    </source>
</evidence>
<evidence type="ECO:0000256" key="1">
    <source>
        <dbReference type="SAM" id="Phobius"/>
    </source>
</evidence>
<accession>A0A2M7BSQ1</accession>
<dbReference type="EMBL" id="PEVA01000099">
    <property type="protein sequence ID" value="PIV08518.1"/>
    <property type="molecule type" value="Genomic_DNA"/>
</dbReference>
<evidence type="ECO:0000313" key="3">
    <source>
        <dbReference type="Proteomes" id="UP000230119"/>
    </source>
</evidence>
<protein>
    <submittedName>
        <fullName evidence="2">Uncharacterized protein</fullName>
    </submittedName>
</protein>
<feature type="transmembrane region" description="Helical" evidence="1">
    <location>
        <begin position="28"/>
        <end position="51"/>
    </location>
</feature>
<keyword evidence="1" id="KW-1133">Transmembrane helix</keyword>
<name>A0A2M7BSQ1_9BACT</name>
<comment type="caution">
    <text evidence="2">The sequence shown here is derived from an EMBL/GenBank/DDBJ whole genome shotgun (WGS) entry which is preliminary data.</text>
</comment>
<reference evidence="3" key="1">
    <citation type="submission" date="2017-09" db="EMBL/GenBank/DDBJ databases">
        <title>Depth-based differentiation of microbial function through sediment-hosted aquifers and enrichment of novel symbionts in the deep terrestrial subsurface.</title>
        <authorList>
            <person name="Probst A.J."/>
            <person name="Ladd B."/>
            <person name="Jarett J.K."/>
            <person name="Geller-Mcgrath D.E."/>
            <person name="Sieber C.M.K."/>
            <person name="Emerson J.B."/>
            <person name="Anantharaman K."/>
            <person name="Thomas B.C."/>
            <person name="Malmstrom R."/>
            <person name="Stieglmeier M."/>
            <person name="Klingl A."/>
            <person name="Woyke T."/>
            <person name="Ryan C.M."/>
            <person name="Banfield J.F."/>
        </authorList>
    </citation>
    <scope>NUCLEOTIDE SEQUENCE [LARGE SCALE GENOMIC DNA]</scope>
</reference>
<feature type="non-terminal residue" evidence="2">
    <location>
        <position position="1"/>
    </location>
</feature>
<keyword evidence="1" id="KW-0472">Membrane</keyword>
<proteinExistence type="predicted"/>
<keyword evidence="1" id="KW-0812">Transmembrane</keyword>
<organism evidence="2 3">
    <name type="scientific">Candidatus Roizmanbacteria bacterium CG03_land_8_20_14_0_80_39_12</name>
    <dbReference type="NCBI Taxonomy" id="1974847"/>
    <lineage>
        <taxon>Bacteria</taxon>
        <taxon>Candidatus Roizmaniibacteriota</taxon>
    </lineage>
</organism>
<gene>
    <name evidence="2" type="ORF">COS52_02250</name>
</gene>